<accession>A0A0M7AFE0</accession>
<dbReference type="GO" id="GO:0015171">
    <property type="term" value="F:amino acid transmembrane transporter activity"/>
    <property type="evidence" value="ECO:0007669"/>
    <property type="project" value="TreeGrafter"/>
</dbReference>
<feature type="transmembrane region" description="Helical" evidence="6">
    <location>
        <begin position="60"/>
        <end position="85"/>
    </location>
</feature>
<evidence type="ECO:0000256" key="6">
    <source>
        <dbReference type="SAM" id="Phobius"/>
    </source>
</evidence>
<feature type="transmembrane region" description="Helical" evidence="6">
    <location>
        <begin position="91"/>
        <end position="108"/>
    </location>
</feature>
<evidence type="ECO:0000256" key="5">
    <source>
        <dbReference type="ARBA" id="ARBA00023136"/>
    </source>
</evidence>
<comment type="subcellular location">
    <subcellularLocation>
        <location evidence="1">Cell membrane</location>
        <topology evidence="1">Multi-pass membrane protein</topology>
    </subcellularLocation>
</comment>
<dbReference type="GO" id="GO:0005886">
    <property type="term" value="C:plasma membrane"/>
    <property type="evidence" value="ECO:0007669"/>
    <property type="project" value="UniProtKB-SubCell"/>
</dbReference>
<feature type="transmembrane region" description="Helical" evidence="6">
    <location>
        <begin position="140"/>
        <end position="161"/>
    </location>
</feature>
<evidence type="ECO:0000256" key="3">
    <source>
        <dbReference type="ARBA" id="ARBA00022692"/>
    </source>
</evidence>
<keyword evidence="8" id="KW-1185">Reference proteome</keyword>
<reference evidence="8" key="1">
    <citation type="submission" date="2015-07" db="EMBL/GenBank/DDBJ databases">
        <authorList>
            <person name="Rodrigo-Torres Lidia"/>
            <person name="Arahal R.David."/>
        </authorList>
    </citation>
    <scope>NUCLEOTIDE SEQUENCE [LARGE SCALE GENOMIC DNA]</scope>
    <source>
        <strain evidence="8">CECT 5096</strain>
    </source>
</reference>
<name>A0A0M7AFE0_9HYPH</name>
<gene>
    <name evidence="7" type="primary">rhtC_1</name>
    <name evidence="7" type="ORF">LA5096_00200</name>
</gene>
<dbReference type="PANTHER" id="PTHR30086">
    <property type="entry name" value="ARGININE EXPORTER PROTEIN ARGO"/>
    <property type="match status" value="1"/>
</dbReference>
<evidence type="ECO:0000313" key="7">
    <source>
        <dbReference type="EMBL" id="CTQ63938.1"/>
    </source>
</evidence>
<evidence type="ECO:0000256" key="2">
    <source>
        <dbReference type="ARBA" id="ARBA00022475"/>
    </source>
</evidence>
<dbReference type="InterPro" id="IPR001123">
    <property type="entry name" value="LeuE-type"/>
</dbReference>
<keyword evidence="3 6" id="KW-0812">Transmembrane</keyword>
<keyword evidence="2" id="KW-1003">Cell membrane</keyword>
<feature type="transmembrane region" description="Helical" evidence="6">
    <location>
        <begin position="20"/>
        <end position="39"/>
    </location>
</feature>
<dbReference type="EMBL" id="CXWC01000001">
    <property type="protein sequence ID" value="CTQ63938.1"/>
    <property type="molecule type" value="Genomic_DNA"/>
</dbReference>
<evidence type="ECO:0000313" key="8">
    <source>
        <dbReference type="Proteomes" id="UP000049983"/>
    </source>
</evidence>
<keyword evidence="4 6" id="KW-1133">Transmembrane helix</keyword>
<dbReference type="Proteomes" id="UP000049983">
    <property type="component" value="Unassembled WGS sequence"/>
</dbReference>
<evidence type="ECO:0000256" key="4">
    <source>
        <dbReference type="ARBA" id="ARBA00022989"/>
    </source>
</evidence>
<dbReference type="STRING" id="311410.LA5095_02831"/>
<sequence>MLLPECNPLLKSEHSMTELFNHLPGVLLIYGVFLLQNATPGPNVLAVMGTSMSAGRRPGLAVSLGVAAGTLTWSTASVLGLSAVIASYGQLLIFIKIAGGCYLFYLAYKAFRSSWSSMDMDDPAVSRAKRSFAGNFRKGYLLNLTNPKAALGWIAIVSLGLDANSPVWVSSAIIVGTTSLSLGVHVLYTLAFSTQKMVSIYARARRPVQGILGSLFSIAGYKLLTAKVD</sequence>
<keyword evidence="5 6" id="KW-0472">Membrane</keyword>
<proteinExistence type="predicted"/>
<organism evidence="7 8">
    <name type="scientific">Roseibium album</name>
    <dbReference type="NCBI Taxonomy" id="311410"/>
    <lineage>
        <taxon>Bacteria</taxon>
        <taxon>Pseudomonadati</taxon>
        <taxon>Pseudomonadota</taxon>
        <taxon>Alphaproteobacteria</taxon>
        <taxon>Hyphomicrobiales</taxon>
        <taxon>Stappiaceae</taxon>
        <taxon>Roseibium</taxon>
    </lineage>
</organism>
<feature type="transmembrane region" description="Helical" evidence="6">
    <location>
        <begin position="167"/>
        <end position="188"/>
    </location>
</feature>
<dbReference type="AlphaFoldDB" id="A0A0M7AFE0"/>
<evidence type="ECO:0000256" key="1">
    <source>
        <dbReference type="ARBA" id="ARBA00004651"/>
    </source>
</evidence>
<dbReference type="PANTHER" id="PTHR30086:SF20">
    <property type="entry name" value="ARGININE EXPORTER PROTEIN ARGO-RELATED"/>
    <property type="match status" value="1"/>
</dbReference>
<dbReference type="Pfam" id="PF01810">
    <property type="entry name" value="LysE"/>
    <property type="match status" value="1"/>
</dbReference>
<protein>
    <submittedName>
        <fullName evidence="7">Threonine efflux protein</fullName>
    </submittedName>
</protein>